<organism evidence="1">
    <name type="scientific">Siphoviridae sp. ctv4j104</name>
    <dbReference type="NCBI Taxonomy" id="2826510"/>
    <lineage>
        <taxon>Viruses</taxon>
        <taxon>Duplodnaviria</taxon>
        <taxon>Heunggongvirae</taxon>
        <taxon>Uroviricota</taxon>
        <taxon>Caudoviricetes</taxon>
    </lineage>
</organism>
<protein>
    <submittedName>
        <fullName evidence="1">Uncharacterized protein</fullName>
    </submittedName>
</protein>
<evidence type="ECO:0000313" key="1">
    <source>
        <dbReference type="EMBL" id="DAD78985.1"/>
    </source>
</evidence>
<accession>A0A8S5M9G2</accession>
<sequence length="89" mass="10240">MNGVKVWDYSSKNNGIENYSNTVVCTKKPTVLVERNDAVPDKISREEFVKMKSCIPTVTRFEITKLDKTVAWVYDEMTDSMIKEENGNE</sequence>
<name>A0A8S5M9G2_9CAUD</name>
<reference evidence="1" key="1">
    <citation type="journal article" date="2021" name="Proc. Natl. Acad. Sci. U.S.A.">
        <title>A Catalog of Tens of Thousands of Viruses from Human Metagenomes Reveals Hidden Associations with Chronic Diseases.</title>
        <authorList>
            <person name="Tisza M.J."/>
            <person name="Buck C.B."/>
        </authorList>
    </citation>
    <scope>NUCLEOTIDE SEQUENCE</scope>
    <source>
        <strain evidence="1">Ctv4j104</strain>
    </source>
</reference>
<proteinExistence type="predicted"/>
<dbReference type="EMBL" id="BK014855">
    <property type="protein sequence ID" value="DAD78985.1"/>
    <property type="molecule type" value="Genomic_DNA"/>
</dbReference>